<feature type="binding site" evidence="9">
    <location>
        <position position="13"/>
    </location>
    <ligand>
        <name>NADPH</name>
        <dbReference type="ChEBI" id="CHEBI:57783"/>
    </ligand>
</feature>
<feature type="domain" description="DXP reductoisomerase C-terminal" evidence="12">
    <location>
        <begin position="254"/>
        <end position="372"/>
    </location>
</feature>
<keyword evidence="7 9" id="KW-0414">Isoprene biosynthesis</keyword>
<dbReference type="InterPro" id="IPR036169">
    <property type="entry name" value="DXPR_C_sf"/>
</dbReference>
<feature type="binding site" evidence="9">
    <location>
        <position position="118"/>
    </location>
    <ligand>
        <name>NADPH</name>
        <dbReference type="ChEBI" id="CHEBI:57783"/>
    </ligand>
</feature>
<evidence type="ECO:0000256" key="4">
    <source>
        <dbReference type="ARBA" id="ARBA00022857"/>
    </source>
</evidence>
<reference evidence="13" key="1">
    <citation type="submission" date="2021-04" db="EMBL/GenBank/DDBJ databases">
        <authorList>
            <person name="Postec A."/>
        </authorList>
    </citation>
    <scope>NUCLEOTIDE SEQUENCE</scope>
    <source>
        <strain evidence="13">F1F22</strain>
    </source>
</reference>
<dbReference type="InterPro" id="IPR003821">
    <property type="entry name" value="DXP_reductoisomerase"/>
</dbReference>
<dbReference type="InterPro" id="IPR026877">
    <property type="entry name" value="DXPR_C"/>
</dbReference>
<feature type="binding site" evidence="9">
    <location>
        <position position="146"/>
    </location>
    <ligand>
        <name>Mn(2+)</name>
        <dbReference type="ChEBI" id="CHEBI:29035"/>
    </ligand>
</feature>
<dbReference type="FunFam" id="3.40.50.720:FF:000045">
    <property type="entry name" value="1-deoxy-D-xylulose 5-phosphate reductoisomerase"/>
    <property type="match status" value="1"/>
</dbReference>
<feature type="binding site" evidence="9">
    <location>
        <position position="213"/>
    </location>
    <ligand>
        <name>1-deoxy-D-xylulose 5-phosphate</name>
        <dbReference type="ChEBI" id="CHEBI:57792"/>
    </ligand>
</feature>
<reference evidence="13" key="2">
    <citation type="submission" date="2022-06" db="EMBL/GenBank/DDBJ databases">
        <title>Thermospira aquatica gen. nov., sp. nov.</title>
        <authorList>
            <person name="Ben Ali Gam Z."/>
            <person name="Labat M."/>
        </authorList>
    </citation>
    <scope>NUCLEOTIDE SEQUENCE</scope>
    <source>
        <strain evidence="13">F1F22</strain>
    </source>
</reference>
<dbReference type="PIRSF" id="PIRSF006205">
    <property type="entry name" value="Dxp_reductismrs"/>
    <property type="match status" value="1"/>
</dbReference>
<dbReference type="NCBIfam" id="TIGR00243">
    <property type="entry name" value="Dxr"/>
    <property type="match status" value="1"/>
</dbReference>
<dbReference type="Pfam" id="PF13288">
    <property type="entry name" value="DXPR_C"/>
    <property type="match status" value="1"/>
</dbReference>
<comment type="caution">
    <text evidence="9">Lacks conserved residue(s) required for the propagation of feature annotation.</text>
</comment>
<evidence type="ECO:0000313" key="13">
    <source>
        <dbReference type="EMBL" id="URA09577.1"/>
    </source>
</evidence>
<dbReference type="GO" id="GO:0051484">
    <property type="term" value="P:isopentenyl diphosphate biosynthetic process, methylerythritol 4-phosphate pathway involved in terpenoid biosynthetic process"/>
    <property type="evidence" value="ECO:0007669"/>
    <property type="project" value="UniProtKB-ARBA"/>
</dbReference>
<dbReference type="EC" id="1.1.1.267" evidence="9"/>
<keyword evidence="14" id="KW-1185">Reference proteome</keyword>
<feature type="binding site" evidence="9">
    <location>
        <position position="120"/>
    </location>
    <ligand>
        <name>NADPH</name>
        <dbReference type="ChEBI" id="CHEBI:57783"/>
    </ligand>
</feature>
<keyword evidence="6 9" id="KW-0464">Manganese</keyword>
<feature type="binding site" evidence="9">
    <location>
        <position position="213"/>
    </location>
    <ligand>
        <name>Mn(2+)</name>
        <dbReference type="ChEBI" id="CHEBI:29035"/>
    </ligand>
</feature>
<dbReference type="SUPFAM" id="SSF55347">
    <property type="entry name" value="Glyceraldehyde-3-phosphate dehydrogenase-like, C-terminal domain"/>
    <property type="match status" value="1"/>
</dbReference>
<feature type="binding site" evidence="9">
    <location>
        <position position="144"/>
    </location>
    <ligand>
        <name>Mn(2+)</name>
        <dbReference type="ChEBI" id="CHEBI:29035"/>
    </ligand>
</feature>
<feature type="binding site" evidence="9">
    <location>
        <position position="119"/>
    </location>
    <ligand>
        <name>1-deoxy-D-xylulose 5-phosphate</name>
        <dbReference type="ChEBI" id="CHEBI:57792"/>
    </ligand>
</feature>
<evidence type="ECO:0000256" key="5">
    <source>
        <dbReference type="ARBA" id="ARBA00023002"/>
    </source>
</evidence>
<evidence type="ECO:0000259" key="12">
    <source>
        <dbReference type="Pfam" id="PF13288"/>
    </source>
</evidence>
<dbReference type="Pfam" id="PF02670">
    <property type="entry name" value="DXP_reductoisom"/>
    <property type="match status" value="1"/>
</dbReference>
<evidence type="ECO:0000256" key="7">
    <source>
        <dbReference type="ARBA" id="ARBA00023229"/>
    </source>
</evidence>
<evidence type="ECO:0000256" key="9">
    <source>
        <dbReference type="HAMAP-Rule" id="MF_00183"/>
    </source>
</evidence>
<dbReference type="PANTHER" id="PTHR30525:SF0">
    <property type="entry name" value="1-DEOXY-D-XYLULOSE 5-PHOSPHATE REDUCTOISOMERASE, CHLOROPLASTIC"/>
    <property type="match status" value="1"/>
</dbReference>
<dbReference type="GO" id="GO:0030604">
    <property type="term" value="F:1-deoxy-D-xylulose-5-phosphate reductoisomerase activity"/>
    <property type="evidence" value="ECO:0007669"/>
    <property type="project" value="UniProtKB-UniRule"/>
</dbReference>
<feature type="binding site" evidence="9">
    <location>
        <position position="170"/>
    </location>
    <ligand>
        <name>1-deoxy-D-xylulose 5-phosphate</name>
        <dbReference type="ChEBI" id="CHEBI:57792"/>
    </ligand>
</feature>
<evidence type="ECO:0000256" key="1">
    <source>
        <dbReference type="ARBA" id="ARBA00005094"/>
    </source>
</evidence>
<feature type="binding site" evidence="9">
    <location>
        <position position="197"/>
    </location>
    <ligand>
        <name>NADPH</name>
        <dbReference type="ChEBI" id="CHEBI:57783"/>
    </ligand>
</feature>
<evidence type="ECO:0000256" key="2">
    <source>
        <dbReference type="ARBA" id="ARBA00006825"/>
    </source>
</evidence>
<feature type="binding site" evidence="9">
    <location>
        <position position="146"/>
    </location>
    <ligand>
        <name>1-deoxy-D-xylulose 5-phosphate</name>
        <dbReference type="ChEBI" id="CHEBI:57792"/>
    </ligand>
</feature>
<evidence type="ECO:0000313" key="14">
    <source>
        <dbReference type="Proteomes" id="UP001056539"/>
    </source>
</evidence>
<dbReference type="EMBL" id="CP073355">
    <property type="protein sequence ID" value="URA09577.1"/>
    <property type="molecule type" value="Genomic_DNA"/>
</dbReference>
<feature type="binding site" evidence="9">
    <location>
        <position position="14"/>
    </location>
    <ligand>
        <name>NADPH</name>
        <dbReference type="ChEBI" id="CHEBI:57783"/>
    </ligand>
</feature>
<dbReference type="Gene3D" id="1.10.1740.10">
    <property type="match status" value="1"/>
</dbReference>
<comment type="pathway">
    <text evidence="1 9">Isoprenoid biosynthesis; isopentenyl diphosphate biosynthesis via DXP pathway; isopentenyl diphosphate from 1-deoxy-D-xylulose 5-phosphate: step 1/6.</text>
</comment>
<comment type="function">
    <text evidence="9">Catalyzes the NADPH-dependent rearrangement and reduction of 1-deoxy-D-xylulose-5-phosphate (DXP) to 2-C-methyl-D-erythritol 4-phosphate (MEP).</text>
</comment>
<evidence type="ECO:0000256" key="3">
    <source>
        <dbReference type="ARBA" id="ARBA00022723"/>
    </source>
</evidence>
<dbReference type="KEGG" id="taqu:KDW03_08785"/>
<feature type="binding site" evidence="9">
    <location>
        <position position="12"/>
    </location>
    <ligand>
        <name>NADPH</name>
        <dbReference type="ChEBI" id="CHEBI:57783"/>
    </ligand>
</feature>
<dbReference type="InterPro" id="IPR013512">
    <property type="entry name" value="DXP_reductoisomerase_N"/>
</dbReference>
<keyword evidence="5 9" id="KW-0560">Oxidoreductase</keyword>
<dbReference type="SUPFAM" id="SSF51735">
    <property type="entry name" value="NAD(P)-binding Rossmann-fold domains"/>
    <property type="match status" value="1"/>
</dbReference>
<dbReference type="PANTHER" id="PTHR30525">
    <property type="entry name" value="1-DEOXY-D-XYLULOSE 5-PHOSPHATE REDUCTOISOMERASE"/>
    <property type="match status" value="1"/>
</dbReference>
<feature type="domain" description="1-deoxy-D-xylulose 5-phosphate reductoisomerase C-terminal" evidence="11">
    <location>
        <begin position="140"/>
        <end position="221"/>
    </location>
</feature>
<dbReference type="SUPFAM" id="SSF69055">
    <property type="entry name" value="1-deoxy-D-xylulose-5-phosphate reductoisomerase, C-terminal domain"/>
    <property type="match status" value="1"/>
</dbReference>
<protein>
    <recommendedName>
        <fullName evidence="9">1-deoxy-D-xylulose 5-phosphate reductoisomerase</fullName>
        <shortName evidence="9">DXP reductoisomerase</shortName>
        <ecNumber evidence="9">1.1.1.267</ecNumber>
    </recommendedName>
    <alternativeName>
        <fullName evidence="9">1-deoxyxylulose-5-phosphate reductoisomerase</fullName>
    </alternativeName>
    <alternativeName>
        <fullName evidence="9">2-C-methyl-D-erythritol 4-phosphate synthase</fullName>
    </alternativeName>
</protein>
<organism evidence="13 14">
    <name type="scientific">Thermospira aquatica</name>
    <dbReference type="NCBI Taxonomy" id="2828656"/>
    <lineage>
        <taxon>Bacteria</taxon>
        <taxon>Pseudomonadati</taxon>
        <taxon>Spirochaetota</taxon>
        <taxon>Spirochaetia</taxon>
        <taxon>Brevinematales</taxon>
        <taxon>Thermospiraceae</taxon>
        <taxon>Thermospira</taxon>
    </lineage>
</organism>
<dbReference type="Pfam" id="PF08436">
    <property type="entry name" value="DXP_redisom_C"/>
    <property type="match status" value="1"/>
</dbReference>
<feature type="binding site" evidence="9">
    <location>
        <position position="209"/>
    </location>
    <ligand>
        <name>1-deoxy-D-xylulose 5-phosphate</name>
        <dbReference type="ChEBI" id="CHEBI:57792"/>
    </ligand>
</feature>
<dbReference type="GO" id="GO:0030145">
    <property type="term" value="F:manganese ion binding"/>
    <property type="evidence" value="ECO:0007669"/>
    <property type="project" value="TreeGrafter"/>
</dbReference>
<feature type="domain" description="1-deoxy-D-xylulose 5-phosphate reductoisomerase N-terminal" evidence="10">
    <location>
        <begin position="5"/>
        <end position="126"/>
    </location>
</feature>
<dbReference type="GO" id="GO:0070402">
    <property type="term" value="F:NADPH binding"/>
    <property type="evidence" value="ECO:0007669"/>
    <property type="project" value="InterPro"/>
</dbReference>
<name>A0AAX3BBA0_9SPIR</name>
<dbReference type="AlphaFoldDB" id="A0AAX3BBA0"/>
<proteinExistence type="inferred from homology"/>
<dbReference type="Gene3D" id="3.40.50.720">
    <property type="entry name" value="NAD(P)-binding Rossmann-like Domain"/>
    <property type="match status" value="1"/>
</dbReference>
<comment type="cofactor">
    <cofactor evidence="9">
        <name>Mg(2+)</name>
        <dbReference type="ChEBI" id="CHEBI:18420"/>
    </cofactor>
    <cofactor evidence="9">
        <name>Mn(2+)</name>
        <dbReference type="ChEBI" id="CHEBI:29035"/>
    </cofactor>
</comment>
<accession>A0AAX3BBA0</accession>
<evidence type="ECO:0000256" key="8">
    <source>
        <dbReference type="ARBA" id="ARBA00048543"/>
    </source>
</evidence>
<feature type="binding site" evidence="9">
    <location>
        <position position="191"/>
    </location>
    <ligand>
        <name>1-deoxy-D-xylulose 5-phosphate</name>
        <dbReference type="ChEBI" id="CHEBI:57792"/>
    </ligand>
</feature>
<feature type="binding site" evidence="9">
    <location>
        <position position="210"/>
    </location>
    <ligand>
        <name>1-deoxy-D-xylulose 5-phosphate</name>
        <dbReference type="ChEBI" id="CHEBI:57792"/>
    </ligand>
</feature>
<keyword evidence="3 9" id="KW-0479">Metal-binding</keyword>
<comment type="similarity">
    <text evidence="2 9">Belongs to the DXR family.</text>
</comment>
<keyword evidence="4 9" id="KW-0521">NADP</keyword>
<feature type="binding site" evidence="9">
    <location>
        <position position="204"/>
    </location>
    <ligand>
        <name>1-deoxy-D-xylulose 5-phosphate</name>
        <dbReference type="ChEBI" id="CHEBI:57792"/>
    </ligand>
</feature>
<feature type="binding site" evidence="9">
    <location>
        <position position="11"/>
    </location>
    <ligand>
        <name>NADPH</name>
        <dbReference type="ChEBI" id="CHEBI:57783"/>
    </ligand>
</feature>
<feature type="binding site" evidence="9">
    <location>
        <position position="145"/>
    </location>
    <ligand>
        <name>1-deoxy-D-xylulose 5-phosphate</name>
        <dbReference type="ChEBI" id="CHEBI:57792"/>
    </ligand>
</feature>
<keyword evidence="9" id="KW-0460">Magnesium</keyword>
<sequence>MPKKVVLLGGTGSIGSSVLSIIRSYPEEFQLLGLSGHSQKEKIRALVEEFHPAYVCLPELPEWRENYRGINFLSGEEGLNILASLPEADMVVIAIAGLAGLGPTMAAIQHQKHLLSANKESIVAAGPLINASLDATNRQIIPLDSEHNAIFTLLTRFERESVKNIILTASGGPFFKKPADSRTSLQDVLKHPTWSMGSYITVNSATMLNKGFEVLEAHYLFRIPFESIRVLIHPQSLVHGIVELTDGTQVMVASPSDMRYPIGMAMFYPRIPPRSESSFSLVVKPLEFFDIPEGRFPLLKLAYEMGKKGGLFPLALNALNEEIVGACLEHRIRFIDIEILIEKGLERFSASEEARLSLSWESLFPAEKKARAIAQELIEERQRAN</sequence>
<dbReference type="InterPro" id="IPR013644">
    <property type="entry name" value="DXP_reductoisomerase_C"/>
</dbReference>
<dbReference type="InterPro" id="IPR036291">
    <property type="entry name" value="NAD(P)-bd_dom_sf"/>
</dbReference>
<evidence type="ECO:0000259" key="10">
    <source>
        <dbReference type="Pfam" id="PF02670"/>
    </source>
</evidence>
<dbReference type="RefSeq" id="WP_271434711.1">
    <property type="nucleotide sequence ID" value="NZ_CP073355.1"/>
</dbReference>
<dbReference type="HAMAP" id="MF_00183">
    <property type="entry name" value="DXP_reductoisom"/>
    <property type="match status" value="1"/>
</dbReference>
<dbReference type="Proteomes" id="UP001056539">
    <property type="component" value="Chromosome"/>
</dbReference>
<comment type="catalytic activity">
    <reaction evidence="8">
        <text>2-C-methyl-D-erythritol 4-phosphate + NADP(+) = 1-deoxy-D-xylulose 5-phosphate + NADPH + H(+)</text>
        <dbReference type="Rhea" id="RHEA:13717"/>
        <dbReference type="ChEBI" id="CHEBI:15378"/>
        <dbReference type="ChEBI" id="CHEBI:57783"/>
        <dbReference type="ChEBI" id="CHEBI:57792"/>
        <dbReference type="ChEBI" id="CHEBI:58262"/>
        <dbReference type="ChEBI" id="CHEBI:58349"/>
        <dbReference type="EC" id="1.1.1.267"/>
    </reaction>
    <physiologicalReaction direction="right-to-left" evidence="8">
        <dbReference type="Rhea" id="RHEA:13719"/>
    </physiologicalReaction>
</comment>
<evidence type="ECO:0000256" key="6">
    <source>
        <dbReference type="ARBA" id="ARBA00023211"/>
    </source>
</evidence>
<evidence type="ECO:0000259" key="11">
    <source>
        <dbReference type="Pfam" id="PF08436"/>
    </source>
</evidence>
<gene>
    <name evidence="9 13" type="primary">dxr</name>
    <name evidence="13" type="ORF">KDW03_08785</name>
</gene>